<organism evidence="2">
    <name type="scientific">bioreactor metagenome</name>
    <dbReference type="NCBI Taxonomy" id="1076179"/>
    <lineage>
        <taxon>unclassified sequences</taxon>
        <taxon>metagenomes</taxon>
        <taxon>ecological metagenomes</taxon>
    </lineage>
</organism>
<proteinExistence type="predicted"/>
<reference evidence="2" key="1">
    <citation type="submission" date="2019-08" db="EMBL/GenBank/DDBJ databases">
        <authorList>
            <person name="Kucharzyk K."/>
            <person name="Murdoch R.W."/>
            <person name="Higgins S."/>
            <person name="Loffler F."/>
        </authorList>
    </citation>
    <scope>NUCLEOTIDE SEQUENCE</scope>
</reference>
<evidence type="ECO:0000256" key="1">
    <source>
        <dbReference type="SAM" id="MobiDB-lite"/>
    </source>
</evidence>
<protein>
    <submittedName>
        <fullName evidence="2">Uncharacterized protein</fullName>
    </submittedName>
</protein>
<name>A0A645BP16_9ZZZZ</name>
<dbReference type="EMBL" id="VSSQ01021008">
    <property type="protein sequence ID" value="MPM66321.1"/>
    <property type="molecule type" value="Genomic_DNA"/>
</dbReference>
<feature type="compositionally biased region" description="Basic residues" evidence="1">
    <location>
        <begin position="1"/>
        <end position="15"/>
    </location>
</feature>
<sequence>MAQRRLRLSARRRRRTDSGTQSGARPAAIAAECGGPRRSRRRAVGLSGIRTAGKLGTLHRTGLRGAQKTSRPVFRQRPSRLFFRLRQSSDQSLRARSIARRTLFPVVGKFFRRIPHPLWICGGTTSRRDSERPRTAGSGGLLAAGGRTLSAVVRQQSRLVPGQWIELHVSHVRHRPAAAVGMSAQFDFQRRRSFYAVGAQRLSGDRS</sequence>
<comment type="caution">
    <text evidence="2">The sequence shown here is derived from an EMBL/GenBank/DDBJ whole genome shotgun (WGS) entry which is preliminary data.</text>
</comment>
<dbReference type="AlphaFoldDB" id="A0A645BP16"/>
<gene>
    <name evidence="2" type="ORF">SDC9_113228</name>
</gene>
<accession>A0A645BP16</accession>
<evidence type="ECO:0000313" key="2">
    <source>
        <dbReference type="EMBL" id="MPM66321.1"/>
    </source>
</evidence>
<feature type="region of interest" description="Disordered" evidence="1">
    <location>
        <begin position="1"/>
        <end position="27"/>
    </location>
</feature>